<dbReference type="GO" id="GO:0008020">
    <property type="term" value="F:G protein-coupled photoreceptor activity"/>
    <property type="evidence" value="ECO:0000318"/>
    <property type="project" value="GO_Central"/>
</dbReference>
<evidence type="ECO:0000256" key="7">
    <source>
        <dbReference type="ARBA" id="ARBA00023170"/>
    </source>
</evidence>
<keyword evidence="5 10" id="KW-0472">Membrane</keyword>
<dbReference type="GO" id="GO:0071482">
    <property type="term" value="P:cellular response to light stimulus"/>
    <property type="evidence" value="ECO:0000318"/>
    <property type="project" value="GO_Central"/>
</dbReference>
<dbReference type="PRINTS" id="PR00237">
    <property type="entry name" value="GPCRRHODOPSN"/>
</dbReference>
<dbReference type="RefSeq" id="XP_784559.2">
    <property type="nucleotide sequence ID" value="XM_779466.5"/>
</dbReference>
<feature type="transmembrane region" description="Helical" evidence="10">
    <location>
        <begin position="139"/>
        <end position="158"/>
    </location>
</feature>
<dbReference type="PROSITE" id="PS50262">
    <property type="entry name" value="G_PROTEIN_RECEP_F1_2"/>
    <property type="match status" value="1"/>
</dbReference>
<name>A0A7M7RG50_STRPU</name>
<evidence type="ECO:0000256" key="9">
    <source>
        <dbReference type="ARBA" id="ARBA00023224"/>
    </source>
</evidence>
<evidence type="ECO:0000259" key="11">
    <source>
        <dbReference type="PROSITE" id="PS50262"/>
    </source>
</evidence>
<keyword evidence="2 10" id="KW-0812">Transmembrane</keyword>
<dbReference type="InParanoid" id="A0A7M7RG50"/>
<feature type="transmembrane region" description="Helical" evidence="10">
    <location>
        <begin position="106"/>
        <end position="127"/>
    </location>
</feature>
<evidence type="ECO:0000256" key="3">
    <source>
        <dbReference type="ARBA" id="ARBA00022989"/>
    </source>
</evidence>
<dbReference type="OrthoDB" id="5564849at2759"/>
<evidence type="ECO:0000313" key="13">
    <source>
        <dbReference type="Proteomes" id="UP000007110"/>
    </source>
</evidence>
<dbReference type="Pfam" id="PF00001">
    <property type="entry name" value="7tm_1"/>
    <property type="match status" value="1"/>
</dbReference>
<keyword evidence="13" id="KW-1185">Reference proteome</keyword>
<dbReference type="GO" id="GO:0007602">
    <property type="term" value="P:phototransduction"/>
    <property type="evidence" value="ECO:0000318"/>
    <property type="project" value="GO_Central"/>
</dbReference>
<dbReference type="GO" id="GO:0007186">
    <property type="term" value="P:G protein-coupled receptor signaling pathway"/>
    <property type="evidence" value="ECO:0000318"/>
    <property type="project" value="GO_Central"/>
</dbReference>
<feature type="transmembrane region" description="Helical" evidence="10">
    <location>
        <begin position="65"/>
        <end position="86"/>
    </location>
</feature>
<dbReference type="EnsemblMetazoa" id="XM_779466">
    <property type="protein sequence ID" value="XP_784559"/>
    <property type="gene ID" value="LOC579346"/>
</dbReference>
<reference evidence="13" key="1">
    <citation type="submission" date="2015-02" db="EMBL/GenBank/DDBJ databases">
        <title>Genome sequencing for Strongylocentrotus purpuratus.</title>
        <authorList>
            <person name="Murali S."/>
            <person name="Liu Y."/>
            <person name="Vee V."/>
            <person name="English A."/>
            <person name="Wang M."/>
            <person name="Skinner E."/>
            <person name="Han Y."/>
            <person name="Muzny D.M."/>
            <person name="Worley K.C."/>
            <person name="Gibbs R.A."/>
        </authorList>
    </citation>
    <scope>NUCLEOTIDE SEQUENCE</scope>
</reference>
<evidence type="ECO:0000256" key="5">
    <source>
        <dbReference type="ARBA" id="ARBA00023136"/>
    </source>
</evidence>
<dbReference type="PANTHER" id="PTHR24240">
    <property type="entry name" value="OPSIN"/>
    <property type="match status" value="1"/>
</dbReference>
<evidence type="ECO:0000256" key="6">
    <source>
        <dbReference type="ARBA" id="ARBA00023157"/>
    </source>
</evidence>
<sequence length="371" mass="42374">MPTTLMENSTPGWMADDSQMEETHPAFPLIGGYLLVVVLLGTAGNSLVIYTFLRFKKLHSPINLLIVNLSASDLLVATTGTPLSMVSSFYGRWLFGTNACAFYGFVNYYCGCISLNSLAAISVFRYIIVVRGQAQNNKLSLRSSIYAILVIHLYTLIFSTPPLYGWNRFVLAGYHTSCDIDFHTKTPLFVSYICYMFFFLFFLPLGLISWSYFKIYQRVSKHSNSMRTSFTGVTKEINSDEKHAWLEKMKTTQILHKPVTFLRLKSSFEPRFKPRFKRRFNHRRTASTLFVTIVVFLFAWFPYCIVSLWVLIGDANSISKLSTTIPSLFAKSSVIYNPLIYVVLNSKFRKALIQTLSFLKCLSKHELSESS</sequence>
<dbReference type="Gene3D" id="1.20.1070.10">
    <property type="entry name" value="Rhodopsin 7-helix transmembrane proteins"/>
    <property type="match status" value="1"/>
</dbReference>
<evidence type="ECO:0000256" key="8">
    <source>
        <dbReference type="ARBA" id="ARBA00023180"/>
    </source>
</evidence>
<keyword evidence="4" id="KW-0297">G-protein coupled receptor</keyword>
<evidence type="ECO:0000256" key="10">
    <source>
        <dbReference type="SAM" id="Phobius"/>
    </source>
</evidence>
<dbReference type="InterPro" id="IPR002962">
    <property type="entry name" value="Peropsin"/>
</dbReference>
<dbReference type="KEGG" id="spu:579346"/>
<keyword evidence="9" id="KW-0807">Transducer</keyword>
<dbReference type="InterPro" id="IPR050125">
    <property type="entry name" value="GPCR_opsins"/>
</dbReference>
<reference evidence="12" key="2">
    <citation type="submission" date="2021-01" db="UniProtKB">
        <authorList>
            <consortium name="EnsemblMetazoa"/>
        </authorList>
    </citation>
    <scope>IDENTIFICATION</scope>
</reference>
<accession>A0A7M7RG50</accession>
<keyword evidence="6" id="KW-1015">Disulfide bond</keyword>
<keyword evidence="7" id="KW-0675">Receptor</keyword>
<dbReference type="SMART" id="SM01381">
    <property type="entry name" value="7TM_GPCR_Srsx"/>
    <property type="match status" value="1"/>
</dbReference>
<organism evidence="12 13">
    <name type="scientific">Strongylocentrotus purpuratus</name>
    <name type="common">Purple sea urchin</name>
    <dbReference type="NCBI Taxonomy" id="7668"/>
    <lineage>
        <taxon>Eukaryota</taxon>
        <taxon>Metazoa</taxon>
        <taxon>Echinodermata</taxon>
        <taxon>Eleutherozoa</taxon>
        <taxon>Echinozoa</taxon>
        <taxon>Echinoidea</taxon>
        <taxon>Euechinoidea</taxon>
        <taxon>Echinacea</taxon>
        <taxon>Camarodonta</taxon>
        <taxon>Echinidea</taxon>
        <taxon>Strongylocentrotidae</taxon>
        <taxon>Strongylocentrotus</taxon>
    </lineage>
</organism>
<feature type="domain" description="G-protein coupled receptors family 1 profile" evidence="11">
    <location>
        <begin position="44"/>
        <end position="341"/>
    </location>
</feature>
<feature type="transmembrane region" description="Helical" evidence="10">
    <location>
        <begin position="189"/>
        <end position="213"/>
    </location>
</feature>
<dbReference type="InterPro" id="IPR000276">
    <property type="entry name" value="GPCR_Rhodpsn"/>
</dbReference>
<dbReference type="GO" id="GO:0007601">
    <property type="term" value="P:visual perception"/>
    <property type="evidence" value="ECO:0007669"/>
    <property type="project" value="InterPro"/>
</dbReference>
<proteinExistence type="predicted"/>
<dbReference type="GO" id="GO:0001750">
    <property type="term" value="C:photoreceptor outer segment"/>
    <property type="evidence" value="ECO:0000318"/>
    <property type="project" value="GO_Central"/>
</dbReference>
<feature type="transmembrane region" description="Helical" evidence="10">
    <location>
        <begin position="324"/>
        <end position="344"/>
    </location>
</feature>
<evidence type="ECO:0000313" key="12">
    <source>
        <dbReference type="EnsemblMetazoa" id="XP_784559"/>
    </source>
</evidence>
<dbReference type="CDD" id="cd14969">
    <property type="entry name" value="7tmA_Opsins_type2_animals"/>
    <property type="match status" value="1"/>
</dbReference>
<feature type="transmembrane region" description="Helical" evidence="10">
    <location>
        <begin position="285"/>
        <end position="312"/>
    </location>
</feature>
<dbReference type="AlphaFoldDB" id="A0A7M7RG50"/>
<dbReference type="InterPro" id="IPR017452">
    <property type="entry name" value="GPCR_Rhodpsn_7TM"/>
</dbReference>
<dbReference type="SUPFAM" id="SSF81321">
    <property type="entry name" value="Family A G protein-coupled receptor-like"/>
    <property type="match status" value="1"/>
</dbReference>
<keyword evidence="8" id="KW-0325">Glycoprotein</keyword>
<dbReference type="Proteomes" id="UP000007110">
    <property type="component" value="Unassembled WGS sequence"/>
</dbReference>
<feature type="transmembrane region" description="Helical" evidence="10">
    <location>
        <begin position="30"/>
        <end position="53"/>
    </location>
</feature>
<dbReference type="OMA" id="YCGCISL"/>
<dbReference type="GeneID" id="579346"/>
<keyword evidence="3 10" id="KW-1133">Transmembrane helix</keyword>
<evidence type="ECO:0000256" key="2">
    <source>
        <dbReference type="ARBA" id="ARBA00022692"/>
    </source>
</evidence>
<dbReference type="GO" id="GO:0005886">
    <property type="term" value="C:plasma membrane"/>
    <property type="evidence" value="ECO:0000318"/>
    <property type="project" value="GO_Central"/>
</dbReference>
<dbReference type="FunFam" id="1.20.1070.10:FF:000371">
    <property type="entry name" value="Predicted protein"/>
    <property type="match status" value="1"/>
</dbReference>
<evidence type="ECO:0000256" key="1">
    <source>
        <dbReference type="ARBA" id="ARBA00004141"/>
    </source>
</evidence>
<protein>
    <recommendedName>
        <fullName evidence="11">G-protein coupled receptors family 1 profile domain-containing protein</fullName>
    </recommendedName>
</protein>
<evidence type="ECO:0000256" key="4">
    <source>
        <dbReference type="ARBA" id="ARBA00023040"/>
    </source>
</evidence>
<dbReference type="PRINTS" id="PR01244">
    <property type="entry name" value="PEROPSIN"/>
</dbReference>
<comment type="subcellular location">
    <subcellularLocation>
        <location evidence="1">Membrane</location>
        <topology evidence="1">Multi-pass membrane protein</topology>
    </subcellularLocation>
</comment>